<dbReference type="EMBL" id="CAJOBI010002715">
    <property type="protein sequence ID" value="CAF3940970.1"/>
    <property type="molecule type" value="Genomic_DNA"/>
</dbReference>
<dbReference type="Pfam" id="PF23753">
    <property type="entry name" value="TPR_WDR11"/>
    <property type="match status" value="1"/>
</dbReference>
<dbReference type="Proteomes" id="UP000676336">
    <property type="component" value="Unassembled WGS sequence"/>
</dbReference>
<evidence type="ECO:0000313" key="6">
    <source>
        <dbReference type="Proteomes" id="UP000676336"/>
    </source>
</evidence>
<dbReference type="Pfam" id="PF23752">
    <property type="entry name" value="Beta-prop_WDR11_2nd"/>
    <property type="match status" value="1"/>
</dbReference>
<dbReference type="AlphaFoldDB" id="A0A8S2M6A7"/>
<dbReference type="PANTHER" id="PTHR14593:SF5">
    <property type="entry name" value="WD REPEAT-CONTAINING PROTEIN 11"/>
    <property type="match status" value="1"/>
</dbReference>
<dbReference type="InterPro" id="IPR039694">
    <property type="entry name" value="WDR11"/>
</dbReference>
<dbReference type="InterPro" id="IPR015943">
    <property type="entry name" value="WD40/YVTN_repeat-like_dom_sf"/>
</dbReference>
<dbReference type="GO" id="GO:0005737">
    <property type="term" value="C:cytoplasm"/>
    <property type="evidence" value="ECO:0007669"/>
    <property type="project" value="TreeGrafter"/>
</dbReference>
<dbReference type="PROSITE" id="PS51257">
    <property type="entry name" value="PROKAR_LIPOPROTEIN"/>
    <property type="match status" value="1"/>
</dbReference>
<feature type="domain" description="WDR11 second beta-propeller" evidence="3">
    <location>
        <begin position="484"/>
        <end position="813"/>
    </location>
</feature>
<evidence type="ECO:0000259" key="3">
    <source>
        <dbReference type="Pfam" id="PF23752"/>
    </source>
</evidence>
<dbReference type="SUPFAM" id="SSF50978">
    <property type="entry name" value="WD40 repeat-like"/>
    <property type="match status" value="2"/>
</dbReference>
<dbReference type="SMART" id="SM00320">
    <property type="entry name" value="WD40"/>
    <property type="match status" value="5"/>
</dbReference>
<evidence type="ECO:0000256" key="1">
    <source>
        <dbReference type="SAM" id="MobiDB-lite"/>
    </source>
</evidence>
<feature type="compositionally biased region" description="Polar residues" evidence="1">
    <location>
        <begin position="224"/>
        <end position="236"/>
    </location>
</feature>
<feature type="domain" description="WDR11 first beta-propeller" evidence="2">
    <location>
        <begin position="246"/>
        <end position="339"/>
    </location>
</feature>
<dbReference type="InterPro" id="IPR001680">
    <property type="entry name" value="WD40_rpt"/>
</dbReference>
<comment type="caution">
    <text evidence="5">The sequence shown here is derived from an EMBL/GenBank/DDBJ whole genome shotgun (WGS) entry which is preliminary data.</text>
</comment>
<feature type="region of interest" description="Disordered" evidence="1">
    <location>
        <begin position="203"/>
        <end position="236"/>
    </location>
</feature>
<dbReference type="Gene3D" id="2.130.10.10">
    <property type="entry name" value="YVTN repeat-like/Quinoprotein amine dehydrogenase"/>
    <property type="match status" value="3"/>
</dbReference>
<organism evidence="5 6">
    <name type="scientific">Rotaria magnacalcarata</name>
    <dbReference type="NCBI Taxonomy" id="392030"/>
    <lineage>
        <taxon>Eukaryota</taxon>
        <taxon>Metazoa</taxon>
        <taxon>Spiralia</taxon>
        <taxon>Gnathifera</taxon>
        <taxon>Rotifera</taxon>
        <taxon>Eurotatoria</taxon>
        <taxon>Bdelloidea</taxon>
        <taxon>Philodinida</taxon>
        <taxon>Philodinidae</taxon>
        <taxon>Rotaria</taxon>
    </lineage>
</organism>
<proteinExistence type="predicted"/>
<accession>A0A8S2M6A7</accession>
<dbReference type="InterPro" id="IPR057853">
    <property type="entry name" value="Beta-prop_WDR11_2nd"/>
</dbReference>
<dbReference type="InterPro" id="IPR057854">
    <property type="entry name" value="TPR_WDR11"/>
</dbReference>
<evidence type="ECO:0000259" key="4">
    <source>
        <dbReference type="Pfam" id="PF23753"/>
    </source>
</evidence>
<sequence length="1178" mass="134208">MNLIPRIIPGALNNANKDAIDWNHHGHLAYGCQSTIVVLDSQSFRVLQCMEKYHDLITKVKWFPDYFYHNLEDSYSLKLASADSNGNILIWDVYKSSVQCEFRDGNKPITDMLWYACDNNPQLLLVVHSPNIVILWNTQTGTKIWRIVYDQERQKDVETFQQIIQDPFNHQRAILLGQSSLAFIEDFSPINTPSGQNRRFYISNTNNNNNNNGNKANPSSNNNGRTPSISSTSSQLTTRLKTIIEGTEHSKQDDQSSSSVVSLNDCIQILFHPMHRHLILIVYPREILIFDLQILQTVGTISCEKHSAAFYKIYGCRRRDTFICFHESGTISVRNRHLENSTITALQSANCLLHDFVIDLTYDLTYYSDPFRLVKNTRICSFSVSPKDESSISVILTDGKVLFWNVDQKPLSTSSHGETYTEGNIGNRIPLGGVMFAAPTGPYVLSMCPPMTVKNYKEWQPLLAVGNETTKFFNKILLFQQLYVGCTNGDIVVFNLNDGTIQRQLAVHSCAVRGLLWLNSQLILSWAYQTPSDGRSTVRNEIFMIHFQSGRQEAFRSEINFDESPIESLKASHIKNYLIILFRDQPFELWDLKSFTIIRRLPKKCPRILALDWSPNVSVMKKTTGETNPLVATKVHTSAESEYDPNRTTAEPENVSNDFEKKLSRENFIFTDEYNLLYHFYVEGRTIKEVATVPPDHSSSMATDLVLKGDYLLSGDVEGIIKIFNIKLKQSKTFNTKRSPIRKVRFAPGKGNFRAFVLFNDGVDIWDVRDRDRISTLKFPRDTIQVTDGDWASSDKIILACSDHCLRIYEMSLVDSSSSLEFQTIPQSTLYPYVIPGRHANLLKHLLCISNGSIGALIAKCEDTNLQGLLEKELAKLDADSRTYLTNTTSTIDRCLFIANLFNDPWEQSFWRLTEYYLYVYGTLNENSNRSSLPLLSTYDLLLDAKTFEQIQLERTIRRDIKSISSSASINQCIDSYIALQQVDRAVQLLLDTDPADDTYAINCIKACLISSMQKQANETPKNTVTKLVATNLIANGKVDEGVQLLCTIDLCAEACRYLQDHNQWERSIWLAKLRLKPNSNEYIDVIKRWSEYVRLHSPTSKMNSALILISCGQFRRAIEVLHNQGATELAIRLFVCCKQFSVDDGTIGEKLFDDYTDLMRSFSFTSIANDYRTTIVV</sequence>
<dbReference type="InterPro" id="IPR057852">
    <property type="entry name" value="Beta-prop_WDR11_1st"/>
</dbReference>
<feature type="domain" description="WDR11 first beta-propeller" evidence="2">
    <location>
        <begin position="14"/>
        <end position="177"/>
    </location>
</feature>
<protein>
    <recommendedName>
        <fullName evidence="7">WD repeat-containing protein 11</fullName>
    </recommendedName>
</protein>
<dbReference type="PANTHER" id="PTHR14593">
    <property type="entry name" value="WD REPEAT-CONTAINING PROTEIN 11"/>
    <property type="match status" value="1"/>
</dbReference>
<feature type="compositionally biased region" description="Low complexity" evidence="1">
    <location>
        <begin position="203"/>
        <end position="223"/>
    </location>
</feature>
<evidence type="ECO:0000313" key="5">
    <source>
        <dbReference type="EMBL" id="CAF3940970.1"/>
    </source>
</evidence>
<feature type="domain" description="WDR11 TPR" evidence="4">
    <location>
        <begin position="963"/>
        <end position="1142"/>
    </location>
</feature>
<reference evidence="5" key="1">
    <citation type="submission" date="2021-02" db="EMBL/GenBank/DDBJ databases">
        <authorList>
            <person name="Nowell W R."/>
        </authorList>
    </citation>
    <scope>NUCLEOTIDE SEQUENCE</scope>
</reference>
<name>A0A8S2M6A7_9BILA</name>
<dbReference type="Pfam" id="PF23751">
    <property type="entry name" value="Beta-prop_WDR11_1st"/>
    <property type="match status" value="2"/>
</dbReference>
<evidence type="ECO:0000259" key="2">
    <source>
        <dbReference type="Pfam" id="PF23751"/>
    </source>
</evidence>
<evidence type="ECO:0008006" key="7">
    <source>
        <dbReference type="Google" id="ProtNLM"/>
    </source>
</evidence>
<dbReference type="InterPro" id="IPR036322">
    <property type="entry name" value="WD40_repeat_dom_sf"/>
</dbReference>
<gene>
    <name evidence="5" type="ORF">SMN809_LOCUS8717</name>
</gene>